<feature type="transmembrane region" description="Helical" evidence="2">
    <location>
        <begin position="6"/>
        <end position="28"/>
    </location>
</feature>
<keyword evidence="2" id="KW-0812">Transmembrane</keyword>
<dbReference type="Proteomes" id="UP000320386">
    <property type="component" value="Chromosome"/>
</dbReference>
<evidence type="ECO:0000256" key="1">
    <source>
        <dbReference type="SAM" id="MobiDB-lite"/>
    </source>
</evidence>
<dbReference type="AlphaFoldDB" id="A0A518BWN5"/>
<evidence type="ECO:0000313" key="4">
    <source>
        <dbReference type="Proteomes" id="UP000320386"/>
    </source>
</evidence>
<name>A0A518BWN5_9BACT</name>
<proteinExistence type="predicted"/>
<protein>
    <submittedName>
        <fullName evidence="3">Uncharacterized protein</fullName>
    </submittedName>
</protein>
<evidence type="ECO:0000256" key="2">
    <source>
        <dbReference type="SAM" id="Phobius"/>
    </source>
</evidence>
<keyword evidence="2" id="KW-0472">Membrane</keyword>
<feature type="region of interest" description="Disordered" evidence="1">
    <location>
        <begin position="61"/>
        <end position="97"/>
    </location>
</feature>
<feature type="compositionally biased region" description="Acidic residues" evidence="1">
    <location>
        <begin position="63"/>
        <end position="79"/>
    </location>
</feature>
<dbReference type="KEGG" id="mcad:Pan265_12380"/>
<gene>
    <name evidence="3" type="ORF">Pan265_12380</name>
</gene>
<organism evidence="3 4">
    <name type="scientific">Mucisphaera calidilacus</name>
    <dbReference type="NCBI Taxonomy" id="2527982"/>
    <lineage>
        <taxon>Bacteria</taxon>
        <taxon>Pseudomonadati</taxon>
        <taxon>Planctomycetota</taxon>
        <taxon>Phycisphaerae</taxon>
        <taxon>Phycisphaerales</taxon>
        <taxon>Phycisphaeraceae</taxon>
        <taxon>Mucisphaera</taxon>
    </lineage>
</organism>
<reference evidence="3 4" key="1">
    <citation type="submission" date="2019-02" db="EMBL/GenBank/DDBJ databases">
        <title>Deep-cultivation of Planctomycetes and their phenomic and genomic characterization uncovers novel biology.</title>
        <authorList>
            <person name="Wiegand S."/>
            <person name="Jogler M."/>
            <person name="Boedeker C."/>
            <person name="Pinto D."/>
            <person name="Vollmers J."/>
            <person name="Rivas-Marin E."/>
            <person name="Kohn T."/>
            <person name="Peeters S.H."/>
            <person name="Heuer A."/>
            <person name="Rast P."/>
            <person name="Oberbeckmann S."/>
            <person name="Bunk B."/>
            <person name="Jeske O."/>
            <person name="Meyerdierks A."/>
            <person name="Storesund J.E."/>
            <person name="Kallscheuer N."/>
            <person name="Luecker S."/>
            <person name="Lage O.M."/>
            <person name="Pohl T."/>
            <person name="Merkel B.J."/>
            <person name="Hornburger P."/>
            <person name="Mueller R.-W."/>
            <person name="Bruemmer F."/>
            <person name="Labrenz M."/>
            <person name="Spormann A.M."/>
            <person name="Op den Camp H."/>
            <person name="Overmann J."/>
            <person name="Amann R."/>
            <person name="Jetten M.S.M."/>
            <person name="Mascher T."/>
            <person name="Medema M.H."/>
            <person name="Devos D.P."/>
            <person name="Kaster A.-K."/>
            <person name="Ovreas L."/>
            <person name="Rohde M."/>
            <person name="Galperin M.Y."/>
            <person name="Jogler C."/>
        </authorList>
    </citation>
    <scope>NUCLEOTIDE SEQUENCE [LARGE SCALE GENOMIC DNA]</scope>
    <source>
        <strain evidence="3 4">Pan265</strain>
    </source>
</reference>
<keyword evidence="2" id="KW-1133">Transmembrane helix</keyword>
<accession>A0A518BWN5</accession>
<evidence type="ECO:0000313" key="3">
    <source>
        <dbReference type="EMBL" id="QDU71389.1"/>
    </source>
</evidence>
<dbReference type="EMBL" id="CP036280">
    <property type="protein sequence ID" value="QDU71389.1"/>
    <property type="molecule type" value="Genomic_DNA"/>
</dbReference>
<keyword evidence="4" id="KW-1185">Reference proteome</keyword>
<dbReference type="RefSeq" id="WP_145445539.1">
    <property type="nucleotide sequence ID" value="NZ_CP036280.1"/>
</dbReference>
<sequence length="97" mass="11080">MFEHVTLTMILPLLVLGYLLVTLALQLLTCYTHIRIARYDLIRESKIKRLEYFRSLAGRMGDDDNENDTIEIIDDDTPDDGPIPMPQPGESTQRMAA</sequence>